<dbReference type="RefSeq" id="WP_137639316.1">
    <property type="nucleotide sequence ID" value="NZ_BJDK01000004.1"/>
</dbReference>
<sequence length="210" mass="24270">MQTPKIDQNQLSPLAFQTIYTDDDQLLLHGQLSDETVTKQTLEHPIFEQCVFENMTLTDNNFFRAEVNDVIFKNCDLSNCQFEKAGFYRVQLINCKLVGTTFDKAFIKEVQFDQCNLNLANLNEAKLTKVTFQASRLTEINCMETTLKQVKFTQSDLNNADLTNTNLHRLDLSTCQFKAIRVQPFDIRGCRVNAEQALYFANQFLELRID</sequence>
<dbReference type="SUPFAM" id="SSF141571">
    <property type="entry name" value="Pentapeptide repeat-like"/>
    <property type="match status" value="1"/>
</dbReference>
<accession>A0ABW1R3N0</accession>
<dbReference type="Pfam" id="PF13599">
    <property type="entry name" value="Pentapeptide_4"/>
    <property type="match status" value="1"/>
</dbReference>
<name>A0ABW1R3N0_9LACO</name>
<evidence type="ECO:0000313" key="1">
    <source>
        <dbReference type="EMBL" id="MFC6163472.1"/>
    </source>
</evidence>
<keyword evidence="2" id="KW-1185">Reference proteome</keyword>
<comment type="caution">
    <text evidence="1">The sequence shown here is derived from an EMBL/GenBank/DDBJ whole genome shotgun (WGS) entry which is preliminary data.</text>
</comment>
<dbReference type="Proteomes" id="UP001596253">
    <property type="component" value="Unassembled WGS sequence"/>
</dbReference>
<proteinExistence type="predicted"/>
<dbReference type="InterPro" id="IPR052949">
    <property type="entry name" value="PA_immunity-related"/>
</dbReference>
<dbReference type="Gene3D" id="2.160.20.80">
    <property type="entry name" value="E3 ubiquitin-protein ligase SopA"/>
    <property type="match status" value="1"/>
</dbReference>
<dbReference type="InterPro" id="IPR001646">
    <property type="entry name" value="5peptide_repeat"/>
</dbReference>
<gene>
    <name evidence="1" type="ORF">ACFP3T_02155</name>
</gene>
<organism evidence="1 2">
    <name type="scientific">Lactiplantibacillus dongliensis</name>
    <dbReference type="NCBI Taxonomy" id="2559919"/>
    <lineage>
        <taxon>Bacteria</taxon>
        <taxon>Bacillati</taxon>
        <taxon>Bacillota</taxon>
        <taxon>Bacilli</taxon>
        <taxon>Lactobacillales</taxon>
        <taxon>Lactobacillaceae</taxon>
        <taxon>Lactiplantibacillus</taxon>
    </lineage>
</organism>
<reference evidence="2" key="1">
    <citation type="journal article" date="2019" name="Int. J. Syst. Evol. Microbiol.">
        <title>The Global Catalogue of Microorganisms (GCM) 10K type strain sequencing project: providing services to taxonomists for standard genome sequencing and annotation.</title>
        <authorList>
            <consortium name="The Broad Institute Genomics Platform"/>
            <consortium name="The Broad Institute Genome Sequencing Center for Infectious Disease"/>
            <person name="Wu L."/>
            <person name="Ma J."/>
        </authorList>
    </citation>
    <scope>NUCLEOTIDE SEQUENCE [LARGE SCALE GENOMIC DNA]</scope>
    <source>
        <strain evidence="2">CCM 8932</strain>
    </source>
</reference>
<dbReference type="PANTHER" id="PTHR42999">
    <property type="entry name" value="ANTIBIOTIC RESISTANCE PROTEIN MCBG"/>
    <property type="match status" value="1"/>
</dbReference>
<protein>
    <submittedName>
        <fullName evidence="1">Pentapeptide repeat-containing protein</fullName>
    </submittedName>
</protein>
<dbReference type="PANTHER" id="PTHR42999:SF1">
    <property type="entry name" value="PENTAPEPTIDE REPEAT-CONTAINING PROTEIN"/>
    <property type="match status" value="1"/>
</dbReference>
<dbReference type="EMBL" id="JBHSSD010000008">
    <property type="protein sequence ID" value="MFC6163472.1"/>
    <property type="molecule type" value="Genomic_DNA"/>
</dbReference>
<evidence type="ECO:0000313" key="2">
    <source>
        <dbReference type="Proteomes" id="UP001596253"/>
    </source>
</evidence>